<dbReference type="GeneID" id="54482942"/>
<name>A0A6A6W446_9PEZI</name>
<evidence type="ECO:0000256" key="1">
    <source>
        <dbReference type="ARBA" id="ARBA00001917"/>
    </source>
</evidence>
<comment type="cofactor">
    <cofactor evidence="1">
        <name>FMN</name>
        <dbReference type="ChEBI" id="CHEBI:58210"/>
    </cofactor>
</comment>
<dbReference type="Gene3D" id="3.20.20.70">
    <property type="entry name" value="Aldolase class I"/>
    <property type="match status" value="1"/>
</dbReference>
<reference evidence="4" key="1">
    <citation type="journal article" date="2020" name="Stud. Mycol.">
        <title>101 Dothideomycetes genomes: a test case for predicting lifestyles and emergence of pathogens.</title>
        <authorList>
            <person name="Haridas S."/>
            <person name="Albert R."/>
            <person name="Binder M."/>
            <person name="Bloem J."/>
            <person name="Labutti K."/>
            <person name="Salamov A."/>
            <person name="Andreopoulos B."/>
            <person name="Baker S."/>
            <person name="Barry K."/>
            <person name="Bills G."/>
            <person name="Bluhm B."/>
            <person name="Cannon C."/>
            <person name="Castanera R."/>
            <person name="Culley D."/>
            <person name="Daum C."/>
            <person name="Ezra D."/>
            <person name="Gonzalez J."/>
            <person name="Henrissat B."/>
            <person name="Kuo A."/>
            <person name="Liang C."/>
            <person name="Lipzen A."/>
            <person name="Lutzoni F."/>
            <person name="Magnuson J."/>
            <person name="Mondo S."/>
            <person name="Nolan M."/>
            <person name="Ohm R."/>
            <person name="Pangilinan J."/>
            <person name="Park H.-J."/>
            <person name="Ramirez L."/>
            <person name="Alfaro M."/>
            <person name="Sun H."/>
            <person name="Tritt A."/>
            <person name="Yoshinaga Y."/>
            <person name="Zwiers L.-H."/>
            <person name="Turgeon B."/>
            <person name="Goodwin S."/>
            <person name="Spatafora J."/>
            <person name="Crous P."/>
            <person name="Grigoriev I."/>
        </authorList>
    </citation>
    <scope>NUCLEOTIDE SEQUENCE</scope>
    <source>
        <strain evidence="4">CBS 121739</strain>
    </source>
</reference>
<dbReference type="GO" id="GO:0016491">
    <property type="term" value="F:oxidoreductase activity"/>
    <property type="evidence" value="ECO:0007669"/>
    <property type="project" value="UniProtKB-KW"/>
</dbReference>
<protein>
    <submittedName>
        <fullName evidence="4">FMN-linked oxidoreductase</fullName>
    </submittedName>
</protein>
<evidence type="ECO:0000259" key="3">
    <source>
        <dbReference type="PROSITE" id="PS51349"/>
    </source>
</evidence>
<evidence type="ECO:0000256" key="2">
    <source>
        <dbReference type="ARBA" id="ARBA00023002"/>
    </source>
</evidence>
<evidence type="ECO:0000313" key="4">
    <source>
        <dbReference type="EMBL" id="KAF2757708.1"/>
    </source>
</evidence>
<dbReference type="RefSeq" id="XP_033600159.1">
    <property type="nucleotide sequence ID" value="XM_033741888.1"/>
</dbReference>
<dbReference type="InterPro" id="IPR000262">
    <property type="entry name" value="FMN-dep_DH"/>
</dbReference>
<gene>
    <name evidence="4" type="ORF">EJ05DRAFT_439758</name>
</gene>
<evidence type="ECO:0000313" key="5">
    <source>
        <dbReference type="Proteomes" id="UP000799437"/>
    </source>
</evidence>
<dbReference type="PANTHER" id="PTHR10578:SF143">
    <property type="entry name" value="FMN-DEPENDENT ALPHA-HYDROXY ACID DEHYDROGENASE PB1A11.03"/>
    <property type="match status" value="1"/>
</dbReference>
<dbReference type="InterPro" id="IPR037396">
    <property type="entry name" value="FMN_HAD"/>
</dbReference>
<dbReference type="AlphaFoldDB" id="A0A6A6W446"/>
<dbReference type="InterPro" id="IPR013785">
    <property type="entry name" value="Aldolase_TIM"/>
</dbReference>
<dbReference type="Proteomes" id="UP000799437">
    <property type="component" value="Unassembled WGS sequence"/>
</dbReference>
<organism evidence="4 5">
    <name type="scientific">Pseudovirgaria hyperparasitica</name>
    <dbReference type="NCBI Taxonomy" id="470096"/>
    <lineage>
        <taxon>Eukaryota</taxon>
        <taxon>Fungi</taxon>
        <taxon>Dikarya</taxon>
        <taxon>Ascomycota</taxon>
        <taxon>Pezizomycotina</taxon>
        <taxon>Dothideomycetes</taxon>
        <taxon>Dothideomycetes incertae sedis</taxon>
        <taxon>Acrospermales</taxon>
        <taxon>Acrospermaceae</taxon>
        <taxon>Pseudovirgaria</taxon>
    </lineage>
</organism>
<feature type="non-terminal residue" evidence="4">
    <location>
        <position position="1"/>
    </location>
</feature>
<dbReference type="SUPFAM" id="SSF51395">
    <property type="entry name" value="FMN-linked oxidoreductases"/>
    <property type="match status" value="1"/>
</dbReference>
<dbReference type="PANTHER" id="PTHR10578">
    <property type="entry name" value="S -2-HYDROXY-ACID OXIDASE-RELATED"/>
    <property type="match status" value="1"/>
</dbReference>
<dbReference type="PROSITE" id="PS51349">
    <property type="entry name" value="FMN_HYDROXY_ACID_DH_2"/>
    <property type="match status" value="1"/>
</dbReference>
<keyword evidence="5" id="KW-1185">Reference proteome</keyword>
<sequence>IKKWSIVPQRLVKAEHPELEVKVLGQKLSYPVAVAPIGAQTIFHADGEIGSALAARSENVPFIMSTASSISIGAVAEANGNGTRWYQLYWPSNENNEIIKSILQRAQRAGFSALIVTLDTYLPGWRSLDMDNGYNPFLRSDSIGVQIGLTDAADRNKFKEKHGLDVEHDPDSQINLSLAPDAFGSGCIDQRREYRLDAL</sequence>
<proteinExistence type="predicted"/>
<dbReference type="OrthoDB" id="25826at2759"/>
<accession>A0A6A6W446</accession>
<keyword evidence="2" id="KW-0560">Oxidoreductase</keyword>
<dbReference type="EMBL" id="ML996573">
    <property type="protein sequence ID" value="KAF2757708.1"/>
    <property type="molecule type" value="Genomic_DNA"/>
</dbReference>
<feature type="domain" description="FMN hydroxy acid dehydrogenase" evidence="3">
    <location>
        <begin position="1"/>
        <end position="199"/>
    </location>
</feature>
<dbReference type="Pfam" id="PF01070">
    <property type="entry name" value="FMN_dh"/>
    <property type="match status" value="1"/>
</dbReference>